<dbReference type="NCBIfam" id="NF011494">
    <property type="entry name" value="PRK14902.1"/>
    <property type="match status" value="1"/>
</dbReference>
<keyword evidence="10 14" id="KW-0694">RNA-binding</keyword>
<comment type="caution">
    <text evidence="16">The sequence shown here is derived from an EMBL/GenBank/DDBJ whole genome shotgun (WGS) entry which is preliminary data.</text>
</comment>
<keyword evidence="5" id="KW-0963">Cytoplasm</keyword>
<dbReference type="NCBIfam" id="TIGR00563">
    <property type="entry name" value="rsmB"/>
    <property type="match status" value="1"/>
</dbReference>
<dbReference type="GO" id="GO:0006355">
    <property type="term" value="P:regulation of DNA-templated transcription"/>
    <property type="evidence" value="ECO:0007669"/>
    <property type="project" value="InterPro"/>
</dbReference>
<feature type="binding site" evidence="14">
    <location>
        <position position="290"/>
    </location>
    <ligand>
        <name>S-adenosyl-L-methionine</name>
        <dbReference type="ChEBI" id="CHEBI:59789"/>
    </ligand>
</feature>
<evidence type="ECO:0000256" key="5">
    <source>
        <dbReference type="ARBA" id="ARBA00022490"/>
    </source>
</evidence>
<reference evidence="16" key="1">
    <citation type="journal article" date="2020" name="mSystems">
        <title>Genome- and Community-Level Interaction Insights into Carbon Utilization and Element Cycling Functions of Hydrothermarchaeota in Hydrothermal Sediment.</title>
        <authorList>
            <person name="Zhou Z."/>
            <person name="Liu Y."/>
            <person name="Xu W."/>
            <person name="Pan J."/>
            <person name="Luo Z.H."/>
            <person name="Li M."/>
        </authorList>
    </citation>
    <scope>NUCLEOTIDE SEQUENCE [LARGE SCALE GENOMIC DNA]</scope>
    <source>
        <strain evidence="16">SpSt-456</strain>
    </source>
</reference>
<evidence type="ECO:0000256" key="3">
    <source>
        <dbReference type="ARBA" id="ARBA00007494"/>
    </source>
</evidence>
<evidence type="ECO:0000256" key="4">
    <source>
        <dbReference type="ARBA" id="ARBA00012140"/>
    </source>
</evidence>
<comment type="similarity">
    <text evidence="3 14">Belongs to the class I-like SAM-binding methyltransferase superfamily. RsmB/NOP family.</text>
</comment>
<evidence type="ECO:0000256" key="1">
    <source>
        <dbReference type="ARBA" id="ARBA00002724"/>
    </source>
</evidence>
<dbReference type="GO" id="GO:0008649">
    <property type="term" value="F:rRNA methyltransferase activity"/>
    <property type="evidence" value="ECO:0007669"/>
    <property type="project" value="InterPro"/>
</dbReference>
<dbReference type="Pfam" id="PF01189">
    <property type="entry name" value="Methyltr_RsmB-F"/>
    <property type="match status" value="1"/>
</dbReference>
<dbReference type="SUPFAM" id="SSF48013">
    <property type="entry name" value="NusB-like"/>
    <property type="match status" value="1"/>
</dbReference>
<dbReference type="PRINTS" id="PR02008">
    <property type="entry name" value="RCMTFAMILY"/>
</dbReference>
<comment type="subcellular location">
    <subcellularLocation>
        <location evidence="2">Cytoplasm</location>
    </subcellularLocation>
</comment>
<evidence type="ECO:0000256" key="9">
    <source>
        <dbReference type="ARBA" id="ARBA00022691"/>
    </source>
</evidence>
<dbReference type="InterPro" id="IPR023267">
    <property type="entry name" value="RCMT"/>
</dbReference>
<feature type="binding site" evidence="14">
    <location>
        <position position="335"/>
    </location>
    <ligand>
        <name>S-adenosyl-L-methionine</name>
        <dbReference type="ChEBI" id="CHEBI:59789"/>
    </ligand>
</feature>
<dbReference type="InterPro" id="IPR006027">
    <property type="entry name" value="NusB_RsmB_TIM44"/>
</dbReference>
<keyword evidence="6" id="KW-0698">rRNA processing</keyword>
<evidence type="ECO:0000256" key="13">
    <source>
        <dbReference type="ARBA" id="ARBA00047283"/>
    </source>
</evidence>
<comment type="function">
    <text evidence="1">Specifically methylates the cytosine at position 967 (m5C967) of 16S rRNA.</text>
</comment>
<feature type="active site" description="Nucleophile" evidence="14">
    <location>
        <position position="388"/>
    </location>
</feature>
<evidence type="ECO:0000313" key="16">
    <source>
        <dbReference type="EMBL" id="HFK98022.1"/>
    </source>
</evidence>
<evidence type="ECO:0000259" key="15">
    <source>
        <dbReference type="PROSITE" id="PS51686"/>
    </source>
</evidence>
<dbReference type="SUPFAM" id="SSF53335">
    <property type="entry name" value="S-adenosyl-L-methionine-dependent methyltransferases"/>
    <property type="match status" value="1"/>
</dbReference>
<accession>A0A832A5L4</accession>
<comment type="catalytic activity">
    <reaction evidence="13">
        <text>cytidine(967) in 16S rRNA + S-adenosyl-L-methionine = 5-methylcytidine(967) in 16S rRNA + S-adenosyl-L-homocysteine + H(+)</text>
        <dbReference type="Rhea" id="RHEA:42748"/>
        <dbReference type="Rhea" id="RHEA-COMP:10219"/>
        <dbReference type="Rhea" id="RHEA-COMP:10220"/>
        <dbReference type="ChEBI" id="CHEBI:15378"/>
        <dbReference type="ChEBI" id="CHEBI:57856"/>
        <dbReference type="ChEBI" id="CHEBI:59789"/>
        <dbReference type="ChEBI" id="CHEBI:74483"/>
        <dbReference type="ChEBI" id="CHEBI:82748"/>
        <dbReference type="EC" id="2.1.1.176"/>
    </reaction>
</comment>
<dbReference type="InterPro" id="IPR001678">
    <property type="entry name" value="MeTrfase_RsmB-F_NOP2_dom"/>
</dbReference>
<keyword evidence="7 14" id="KW-0489">Methyltransferase</keyword>
<dbReference type="AlphaFoldDB" id="A0A832A5L4"/>
<organism evidence="16">
    <name type="scientific">Desulfacinum infernum</name>
    <dbReference type="NCBI Taxonomy" id="35837"/>
    <lineage>
        <taxon>Bacteria</taxon>
        <taxon>Pseudomonadati</taxon>
        <taxon>Thermodesulfobacteriota</taxon>
        <taxon>Syntrophobacteria</taxon>
        <taxon>Syntrophobacterales</taxon>
        <taxon>Syntrophobacteraceae</taxon>
        <taxon>Desulfacinum</taxon>
    </lineage>
</organism>
<dbReference type="InterPro" id="IPR035926">
    <property type="entry name" value="NusB-like_sf"/>
</dbReference>
<evidence type="ECO:0000256" key="7">
    <source>
        <dbReference type="ARBA" id="ARBA00022603"/>
    </source>
</evidence>
<comment type="caution">
    <text evidence="14">Lacks conserved residue(s) required for the propagation of feature annotation.</text>
</comment>
<feature type="domain" description="SAM-dependent MTase RsmB/NOP-type" evidence="15">
    <location>
        <begin position="175"/>
        <end position="451"/>
    </location>
</feature>
<protein>
    <recommendedName>
        <fullName evidence="4">16S rRNA (cytosine(967)-C(5))-methyltransferase</fullName>
        <ecNumber evidence="4">2.1.1.176</ecNumber>
    </recommendedName>
    <alternativeName>
        <fullName evidence="11">16S rRNA m5C967 methyltransferase</fullName>
    </alternativeName>
    <alternativeName>
        <fullName evidence="12">rRNA (cytosine-C(5)-)-methyltransferase RsmB</fullName>
    </alternativeName>
</protein>
<dbReference type="Pfam" id="PF22458">
    <property type="entry name" value="RsmF-B_ferredox"/>
    <property type="match status" value="1"/>
</dbReference>
<gene>
    <name evidence="16" type="primary">rsmB</name>
    <name evidence="16" type="ORF">ENS06_11980</name>
</gene>
<dbReference type="PROSITE" id="PS51686">
    <property type="entry name" value="SAM_MT_RSMB_NOP"/>
    <property type="match status" value="1"/>
</dbReference>
<evidence type="ECO:0000256" key="6">
    <source>
        <dbReference type="ARBA" id="ARBA00022552"/>
    </source>
</evidence>
<dbReference type="GO" id="GO:0005737">
    <property type="term" value="C:cytoplasm"/>
    <property type="evidence" value="ECO:0007669"/>
    <property type="project" value="UniProtKB-SubCell"/>
</dbReference>
<evidence type="ECO:0000256" key="2">
    <source>
        <dbReference type="ARBA" id="ARBA00004496"/>
    </source>
</evidence>
<evidence type="ECO:0000256" key="11">
    <source>
        <dbReference type="ARBA" id="ARBA00030399"/>
    </source>
</evidence>
<dbReference type="PROSITE" id="PS01153">
    <property type="entry name" value="NOL1_NOP2_SUN"/>
    <property type="match status" value="1"/>
</dbReference>
<name>A0A832A5L4_9BACT</name>
<dbReference type="EC" id="2.1.1.176" evidence="4"/>
<dbReference type="EMBL" id="DSTK01000036">
    <property type="protein sequence ID" value="HFK98022.1"/>
    <property type="molecule type" value="Genomic_DNA"/>
</dbReference>
<keyword evidence="9 14" id="KW-0949">S-adenosyl-L-methionine</keyword>
<evidence type="ECO:0000256" key="8">
    <source>
        <dbReference type="ARBA" id="ARBA00022679"/>
    </source>
</evidence>
<sequence length="451" mass="50843">MTAPLMDDVRSLAYRLLLQMDKRPAHPDRLLRVALGRNPALDPRDRALLTELVYGVLRWRRRLDWHARVLSEGKKIDADVLVLLRLGLYQILFLTKIPAHAAVHETVEVAKTAHGKRVVGFVNAVLRRTLRLGDAWPWPDPRHDPVAYLAVMTSHPEWFAEYALKRWGLEEAYAVLSANNEPAGTTCRVNVLKVHRDEVIRWFRERNVAVEPSPVLPEAVRMGALRMDVGACDPFVQGWIQVQDEASQMVSLVVDPKPGERLLDLCAGFGGKTTHCAALMGNDGEVVAVDREAWKLEALRENADRQGIRCITVTAADVLELDPAKTGLFDRVLVDAPCTGFGVLRRNPDIKWRRAARSPYRASLTQKAFLRQAARFVRRGGILVYATCTIFELENHGVAEGFSRDFPDWVLESAADVLPESCRAMTDGPYLSTWPHRHGMDGFFAARWRRL</sequence>
<dbReference type="PANTHER" id="PTHR22807">
    <property type="entry name" value="NOP2 YEAST -RELATED NOL1/NOP2/FMU SUN DOMAIN-CONTAINING"/>
    <property type="match status" value="1"/>
</dbReference>
<dbReference type="InterPro" id="IPR054728">
    <property type="entry name" value="RsmB-like_ferredoxin"/>
</dbReference>
<keyword evidence="8 14" id="KW-0808">Transferase</keyword>
<dbReference type="InterPro" id="IPR049560">
    <property type="entry name" value="MeTrfase_RsmB-F_NOP2_cat"/>
</dbReference>
<evidence type="ECO:0000256" key="14">
    <source>
        <dbReference type="PROSITE-ProRule" id="PRU01023"/>
    </source>
</evidence>
<dbReference type="InterPro" id="IPR004573">
    <property type="entry name" value="rRNA_ssu_MeTfrase_B"/>
</dbReference>
<dbReference type="Gene3D" id="3.40.50.150">
    <property type="entry name" value="Vaccinia Virus protein VP39"/>
    <property type="match status" value="1"/>
</dbReference>
<evidence type="ECO:0000256" key="10">
    <source>
        <dbReference type="ARBA" id="ARBA00022884"/>
    </source>
</evidence>
<dbReference type="PANTHER" id="PTHR22807:SF53">
    <property type="entry name" value="RIBOSOMAL RNA SMALL SUBUNIT METHYLTRANSFERASE B-RELATED"/>
    <property type="match status" value="1"/>
</dbReference>
<dbReference type="InterPro" id="IPR029063">
    <property type="entry name" value="SAM-dependent_MTases_sf"/>
</dbReference>
<dbReference type="InterPro" id="IPR018314">
    <property type="entry name" value="RsmB/NOL1/NOP2-like_CS"/>
</dbReference>
<dbReference type="CDD" id="cd02440">
    <property type="entry name" value="AdoMet_MTases"/>
    <property type="match status" value="1"/>
</dbReference>
<feature type="binding site" evidence="14">
    <location>
        <position position="317"/>
    </location>
    <ligand>
        <name>S-adenosyl-L-methionine</name>
        <dbReference type="ChEBI" id="CHEBI:59789"/>
    </ligand>
</feature>
<dbReference type="Pfam" id="PF01029">
    <property type="entry name" value="NusB"/>
    <property type="match status" value="1"/>
</dbReference>
<evidence type="ECO:0000256" key="12">
    <source>
        <dbReference type="ARBA" id="ARBA00031088"/>
    </source>
</evidence>
<proteinExistence type="inferred from homology"/>
<dbReference type="GO" id="GO:0003723">
    <property type="term" value="F:RNA binding"/>
    <property type="evidence" value="ECO:0007669"/>
    <property type="project" value="UniProtKB-UniRule"/>
</dbReference>
<dbReference type="Gene3D" id="1.10.940.10">
    <property type="entry name" value="NusB-like"/>
    <property type="match status" value="1"/>
</dbReference>